<keyword evidence="1" id="KW-0812">Transmembrane</keyword>
<dbReference type="AlphaFoldDB" id="A0AAE0GE83"/>
<protein>
    <submittedName>
        <fullName evidence="2">Uncharacterized protein</fullName>
    </submittedName>
</protein>
<accession>A0AAE0GE83</accession>
<evidence type="ECO:0000313" key="3">
    <source>
        <dbReference type="Proteomes" id="UP001190700"/>
    </source>
</evidence>
<reference evidence="2 3" key="1">
    <citation type="journal article" date="2015" name="Genome Biol. Evol.">
        <title>Comparative Genomics of a Bacterivorous Green Alga Reveals Evolutionary Causalities and Consequences of Phago-Mixotrophic Mode of Nutrition.</title>
        <authorList>
            <person name="Burns J.A."/>
            <person name="Paasch A."/>
            <person name="Narechania A."/>
            <person name="Kim E."/>
        </authorList>
    </citation>
    <scope>NUCLEOTIDE SEQUENCE [LARGE SCALE GENOMIC DNA]</scope>
    <source>
        <strain evidence="2 3">PLY_AMNH</strain>
    </source>
</reference>
<feature type="transmembrane region" description="Helical" evidence="1">
    <location>
        <begin position="27"/>
        <end position="47"/>
    </location>
</feature>
<organism evidence="2 3">
    <name type="scientific">Cymbomonas tetramitiformis</name>
    <dbReference type="NCBI Taxonomy" id="36881"/>
    <lineage>
        <taxon>Eukaryota</taxon>
        <taxon>Viridiplantae</taxon>
        <taxon>Chlorophyta</taxon>
        <taxon>Pyramimonadophyceae</taxon>
        <taxon>Pyramimonadales</taxon>
        <taxon>Pyramimonadaceae</taxon>
        <taxon>Cymbomonas</taxon>
    </lineage>
</organism>
<dbReference type="Gene3D" id="3.10.10.10">
    <property type="entry name" value="HIV Type 1 Reverse Transcriptase, subunit A, domain 1"/>
    <property type="match status" value="1"/>
</dbReference>
<evidence type="ECO:0000313" key="2">
    <source>
        <dbReference type="EMBL" id="KAK3275796.1"/>
    </source>
</evidence>
<gene>
    <name evidence="2" type="ORF">CYMTET_16083</name>
</gene>
<dbReference type="InterPro" id="IPR043502">
    <property type="entry name" value="DNA/RNA_pol_sf"/>
</dbReference>
<proteinExistence type="predicted"/>
<keyword evidence="1" id="KW-1133">Transmembrane helix</keyword>
<name>A0AAE0GE83_9CHLO</name>
<evidence type="ECO:0000256" key="1">
    <source>
        <dbReference type="SAM" id="Phobius"/>
    </source>
</evidence>
<dbReference type="SUPFAM" id="SSF56672">
    <property type="entry name" value="DNA/RNA polymerases"/>
    <property type="match status" value="1"/>
</dbReference>
<feature type="transmembrane region" description="Helical" evidence="1">
    <location>
        <begin position="59"/>
        <end position="86"/>
    </location>
</feature>
<keyword evidence="1" id="KW-0472">Membrane</keyword>
<feature type="transmembrane region" description="Helical" evidence="1">
    <location>
        <begin position="145"/>
        <end position="167"/>
    </location>
</feature>
<keyword evidence="3" id="KW-1185">Reference proteome</keyword>
<sequence length="415" mass="46300">MAGGHLRALARAAWSVRAAEGSCNTLIIYWVYMLLCAVWRVAGLQHFSRATWHVVPVRALLAVACWMWRPTVLWVSLGLAACLALVHALHLAGHVSWGTQTRVSEAAQVFLNVVAGGPATLRWIPLRLRKPRFARRLQRQRRLVLWYRLAQLVYVVLILTLLVFAVAGGELRWIHRGWRLVVCMLASLSPAKPRNVGRILKLFALLVGTLVVLALAGSSARTQWVGEPALGPSPAAATGSSWEAQQSSRQWDTGWECAVTEQEVLPYTVLDELQPGGKTTVTMDEGAWLGTELNATFGGHPDFTEAHWEEMRAIIGRCQNCFANRPQDIRGYHGKARHNTFSIPFKDESKVSYQRPRKYSPGEQEIIDIHCKELLEYGFIEPASQYCAHASNVVVAGKKDHEMGLWTQTPLSESQ</sequence>
<dbReference type="Proteomes" id="UP001190700">
    <property type="component" value="Unassembled WGS sequence"/>
</dbReference>
<dbReference type="EMBL" id="LGRX02007008">
    <property type="protein sequence ID" value="KAK3275796.1"/>
    <property type="molecule type" value="Genomic_DNA"/>
</dbReference>
<comment type="caution">
    <text evidence="2">The sequence shown here is derived from an EMBL/GenBank/DDBJ whole genome shotgun (WGS) entry which is preliminary data.</text>
</comment>